<reference evidence="1 2" key="1">
    <citation type="submission" date="2019-09" db="EMBL/GenBank/DDBJ databases">
        <authorList>
            <consortium name="PulseNet: The National Subtyping Network for Foodborne Disease Surveillance"/>
            <person name="Tarr C.L."/>
            <person name="Trees E."/>
            <person name="Katz L.S."/>
            <person name="Carleton-Romer H.A."/>
            <person name="Stroika S."/>
            <person name="Kucerova Z."/>
            <person name="Roache K.F."/>
            <person name="Sabol A.L."/>
            <person name="Besser J."/>
            <person name="Gerner-Smidt P."/>
        </authorList>
    </citation>
    <scope>NUCLEOTIDE SEQUENCE [LARGE SCALE GENOMIC DNA]</scope>
    <source>
        <strain evidence="1 2">PNUSAC011760</strain>
    </source>
</reference>
<accession>A0A698G1N8</accession>
<comment type="caution">
    <text evidence="1">The sequence shown here is derived from an EMBL/GenBank/DDBJ whole genome shotgun (WGS) entry which is preliminary data.</text>
</comment>
<feature type="non-terminal residue" evidence="1">
    <location>
        <position position="228"/>
    </location>
</feature>
<name>A0A698G1N8_CAMLA</name>
<protein>
    <submittedName>
        <fullName evidence="1">Uncharacterized protein</fullName>
    </submittedName>
</protein>
<sequence>MEIRNFIEMLKKFDEKIIEKECIIDDFTDEFRSIVKIQKEKNISKMIEFWGKQISNKYFEIEHPFYKNIKTRAVYNIADNKASNIVFMIDKENKYPWIFTQASLLINYIIVPGAFYKIQCAWPIPYTVKYMANKINLNDLKFKNIKFGFTFNMAYPQHFFVYPLRFFYLLMKSQLVENIKIDPTNCFFMFKKYIKNINYSHDNIVYIYPNGVSELRNIKFEEAILRDV</sequence>
<evidence type="ECO:0000313" key="1">
    <source>
        <dbReference type="EMBL" id="ECW8955385.1"/>
    </source>
</evidence>
<organism evidence="1 2">
    <name type="scientific">Campylobacter lari</name>
    <dbReference type="NCBI Taxonomy" id="201"/>
    <lineage>
        <taxon>Bacteria</taxon>
        <taxon>Pseudomonadati</taxon>
        <taxon>Campylobacterota</taxon>
        <taxon>Epsilonproteobacteria</taxon>
        <taxon>Campylobacterales</taxon>
        <taxon>Campylobacteraceae</taxon>
        <taxon>Campylobacter</taxon>
    </lineage>
</organism>
<evidence type="ECO:0000313" key="2">
    <source>
        <dbReference type="Proteomes" id="UP000440714"/>
    </source>
</evidence>
<dbReference type="AlphaFoldDB" id="A0A698G1N8"/>
<proteinExistence type="predicted"/>
<dbReference type="EMBL" id="AAKYAN010000030">
    <property type="protein sequence ID" value="ECW8955385.1"/>
    <property type="molecule type" value="Genomic_DNA"/>
</dbReference>
<dbReference type="Proteomes" id="UP000440714">
    <property type="component" value="Unassembled WGS sequence"/>
</dbReference>
<gene>
    <name evidence="1" type="ORF">F5R70_08150</name>
</gene>